<dbReference type="AlphaFoldDB" id="S9PW06"/>
<reference evidence="7 8" key="1">
    <citation type="journal article" date="2011" name="Science">
        <title>Comparative functional genomics of the fission yeasts.</title>
        <authorList>
            <person name="Rhind N."/>
            <person name="Chen Z."/>
            <person name="Yassour M."/>
            <person name="Thompson D.A."/>
            <person name="Haas B.J."/>
            <person name="Habib N."/>
            <person name="Wapinski I."/>
            <person name="Roy S."/>
            <person name="Lin M.F."/>
            <person name="Heiman D.I."/>
            <person name="Young S.K."/>
            <person name="Furuya K."/>
            <person name="Guo Y."/>
            <person name="Pidoux A."/>
            <person name="Chen H.M."/>
            <person name="Robbertse B."/>
            <person name="Goldberg J.M."/>
            <person name="Aoki K."/>
            <person name="Bayne E.H."/>
            <person name="Berlin A.M."/>
            <person name="Desjardins C.A."/>
            <person name="Dobbs E."/>
            <person name="Dukaj L."/>
            <person name="Fan L."/>
            <person name="FitzGerald M.G."/>
            <person name="French C."/>
            <person name="Gujja S."/>
            <person name="Hansen K."/>
            <person name="Keifenheim D."/>
            <person name="Levin J.Z."/>
            <person name="Mosher R.A."/>
            <person name="Mueller C.A."/>
            <person name="Pfiffner J."/>
            <person name="Priest M."/>
            <person name="Russ C."/>
            <person name="Smialowska A."/>
            <person name="Swoboda P."/>
            <person name="Sykes S.M."/>
            <person name="Vaughn M."/>
            <person name="Vengrova S."/>
            <person name="Yoder R."/>
            <person name="Zeng Q."/>
            <person name="Allshire R."/>
            <person name="Baulcombe D."/>
            <person name="Birren B.W."/>
            <person name="Brown W."/>
            <person name="Ekwall K."/>
            <person name="Kellis M."/>
            <person name="Leatherwood J."/>
            <person name="Levin H."/>
            <person name="Margalit H."/>
            <person name="Martienssen R."/>
            <person name="Nieduszynski C.A."/>
            <person name="Spatafora J.W."/>
            <person name="Friedman N."/>
            <person name="Dalgaard J.Z."/>
            <person name="Baumann P."/>
            <person name="Niki H."/>
            <person name="Regev A."/>
            <person name="Nusbaum C."/>
        </authorList>
    </citation>
    <scope>NUCLEOTIDE SEQUENCE [LARGE SCALE GENOMIC DNA]</scope>
    <source>
        <strain evidence="8">yFS286</strain>
    </source>
</reference>
<dbReference type="GO" id="GO:0005886">
    <property type="term" value="C:plasma membrane"/>
    <property type="evidence" value="ECO:0007669"/>
    <property type="project" value="EnsemblFungi"/>
</dbReference>
<dbReference type="HOGENOM" id="CLU_012970_2_2_1"/>
<evidence type="ECO:0000313" key="8">
    <source>
        <dbReference type="Proteomes" id="UP000016088"/>
    </source>
</evidence>
<evidence type="ECO:0000256" key="3">
    <source>
        <dbReference type="ARBA" id="ARBA00022989"/>
    </source>
</evidence>
<dbReference type="Pfam" id="PF07690">
    <property type="entry name" value="MFS_1"/>
    <property type="match status" value="1"/>
</dbReference>
<evidence type="ECO:0000256" key="2">
    <source>
        <dbReference type="ARBA" id="ARBA00022692"/>
    </source>
</evidence>
<keyword evidence="2 5" id="KW-0812">Transmembrane</keyword>
<dbReference type="SUPFAM" id="SSF103473">
    <property type="entry name" value="MFS general substrate transporter"/>
    <property type="match status" value="1"/>
</dbReference>
<keyword evidence="3 5" id="KW-1133">Transmembrane helix</keyword>
<dbReference type="OrthoDB" id="4078873at2759"/>
<protein>
    <submittedName>
        <fullName evidence="7">Siderophore-iron transporter Str3</fullName>
    </submittedName>
</protein>
<feature type="transmembrane region" description="Helical" evidence="5">
    <location>
        <begin position="544"/>
        <end position="563"/>
    </location>
</feature>
<dbReference type="GO" id="GO:1904334">
    <property type="term" value="P:heme import across plasma membrane"/>
    <property type="evidence" value="ECO:0007669"/>
    <property type="project" value="EnsemblFungi"/>
</dbReference>
<dbReference type="VEuPathDB" id="FungiDB:SOCG_01863"/>
<sequence length="594" mass="66392">MEIKHSESTELKKIIKMNKSINDKNSLEIVSEKSLNDSINDHSKTPENDKETYLQNRGVTKIERVRLYVSENRRGKVLAYAFGFSILSLLSTLEIATSIISAVCKPILGKFSDVTSRPLTYAFVLMLYAIGFTVVASSSTISAYVIGSVFIAVGSSGLDFLNSVIVGDLTPLKWRGFANGVLSTPYIFTVWFSGLIVQGILDHNWRWGYGMFAIIMPVVLVPAILILVYLESSAKKSFKRSSKKKVQTLKVSTKSTKIKNIYQAILEVDAFGLILLGFGWSLLLLPFSLVNYAKDGWRNPSMIAMMVVGGVILIIYALYELYLAPYPSCPRRILFNKTFMMAIIIDFFYYFAGYIQSLYQTSYTYIIKDWSYRNWSYFSNIMTVSLCFFGLFAGVIQRITHRYKYLQIIGLAIKIVGYGILIRSGVGTTNTVALAFSEVLIGMGGSFSVVGSSVSAQASVPHEDLATVTSMLSLWTQIGGAIGSAIAAPIYSKKVSKYLREFMPSNVTDATITSLYSNTNLIRKYPMDSDIRKAAVKAYSKSMFYLYAPSIGISFIPLIAAFFQTNYFLGDQQNAFEEEIKEKKKDYSNEQELI</sequence>
<dbReference type="Gene3D" id="1.20.1250.20">
    <property type="entry name" value="MFS general substrate transporter like domains"/>
    <property type="match status" value="2"/>
</dbReference>
<evidence type="ECO:0000313" key="7">
    <source>
        <dbReference type="EMBL" id="EPX71648.1"/>
    </source>
</evidence>
<feature type="transmembrane region" description="Helical" evidence="5">
    <location>
        <begin position="472"/>
        <end position="491"/>
    </location>
</feature>
<feature type="transmembrane region" description="Helical" evidence="5">
    <location>
        <begin position="177"/>
        <end position="201"/>
    </location>
</feature>
<dbReference type="PANTHER" id="PTHR23501:SF58">
    <property type="entry name" value="LOW AFFINITY HEME TRANSPORTER STR3"/>
    <property type="match status" value="1"/>
</dbReference>
<dbReference type="PROSITE" id="PS50850">
    <property type="entry name" value="MFS"/>
    <property type="match status" value="1"/>
</dbReference>
<feature type="transmembrane region" description="Helical" evidence="5">
    <location>
        <begin position="302"/>
        <end position="322"/>
    </location>
</feature>
<evidence type="ECO:0000256" key="1">
    <source>
        <dbReference type="ARBA" id="ARBA00004141"/>
    </source>
</evidence>
<keyword evidence="4 5" id="KW-0472">Membrane</keyword>
<evidence type="ECO:0000256" key="5">
    <source>
        <dbReference type="SAM" id="Phobius"/>
    </source>
</evidence>
<feature type="domain" description="Major facilitator superfamily (MFS) profile" evidence="6">
    <location>
        <begin position="52"/>
        <end position="566"/>
    </location>
</feature>
<dbReference type="GO" id="GO:0020037">
    <property type="term" value="F:heme binding"/>
    <property type="evidence" value="ECO:0007669"/>
    <property type="project" value="EnsemblFungi"/>
</dbReference>
<keyword evidence="8" id="KW-1185">Reference proteome</keyword>
<gene>
    <name evidence="7" type="ORF">SOCG_01863</name>
</gene>
<dbReference type="InterPro" id="IPR020846">
    <property type="entry name" value="MFS_dom"/>
</dbReference>
<evidence type="ECO:0000256" key="4">
    <source>
        <dbReference type="ARBA" id="ARBA00023136"/>
    </source>
</evidence>
<comment type="subcellular location">
    <subcellularLocation>
        <location evidence="1">Membrane</location>
        <topology evidence="1">Multi-pass membrane protein</topology>
    </subcellularLocation>
</comment>
<dbReference type="GO" id="GO:0015232">
    <property type="term" value="F:heme transmembrane transporter activity"/>
    <property type="evidence" value="ECO:0007669"/>
    <property type="project" value="EnsemblFungi"/>
</dbReference>
<feature type="transmembrane region" description="Helical" evidence="5">
    <location>
        <begin position="264"/>
        <end position="290"/>
    </location>
</feature>
<dbReference type="InterPro" id="IPR011701">
    <property type="entry name" value="MFS"/>
</dbReference>
<organism evidence="7 8">
    <name type="scientific">Schizosaccharomyces octosporus (strain yFS286)</name>
    <name type="common">Fission yeast</name>
    <name type="synonym">Octosporomyces octosporus</name>
    <dbReference type="NCBI Taxonomy" id="483514"/>
    <lineage>
        <taxon>Eukaryota</taxon>
        <taxon>Fungi</taxon>
        <taxon>Dikarya</taxon>
        <taxon>Ascomycota</taxon>
        <taxon>Taphrinomycotina</taxon>
        <taxon>Schizosaccharomycetes</taxon>
        <taxon>Schizosaccharomycetales</taxon>
        <taxon>Schizosaccharomycetaceae</taxon>
        <taxon>Schizosaccharomyces</taxon>
    </lineage>
</organism>
<dbReference type="InterPro" id="IPR036259">
    <property type="entry name" value="MFS_trans_sf"/>
</dbReference>
<feature type="transmembrane region" description="Helical" evidence="5">
    <location>
        <begin position="375"/>
        <end position="396"/>
    </location>
</feature>
<dbReference type="OMA" id="NQWRWGY"/>
<dbReference type="RefSeq" id="XP_013020270.1">
    <property type="nucleotide sequence ID" value="XM_013164816.1"/>
</dbReference>
<feature type="transmembrane region" description="Helical" evidence="5">
    <location>
        <begin position="118"/>
        <end position="137"/>
    </location>
</feature>
<feature type="transmembrane region" description="Helical" evidence="5">
    <location>
        <begin position="408"/>
        <end position="426"/>
    </location>
</feature>
<dbReference type="EMBL" id="KE503208">
    <property type="protein sequence ID" value="EPX71648.1"/>
    <property type="molecule type" value="Genomic_DNA"/>
</dbReference>
<feature type="transmembrane region" description="Helical" evidence="5">
    <location>
        <begin position="207"/>
        <end position="230"/>
    </location>
</feature>
<name>S9PW06_SCHOY</name>
<evidence type="ECO:0000259" key="6">
    <source>
        <dbReference type="PROSITE" id="PS50850"/>
    </source>
</evidence>
<feature type="transmembrane region" description="Helical" evidence="5">
    <location>
        <begin position="77"/>
        <end position="97"/>
    </location>
</feature>
<proteinExistence type="predicted"/>
<dbReference type="Proteomes" id="UP000016088">
    <property type="component" value="Unassembled WGS sequence"/>
</dbReference>
<dbReference type="GeneID" id="25030843"/>
<feature type="transmembrane region" description="Helical" evidence="5">
    <location>
        <begin position="334"/>
        <end position="355"/>
    </location>
</feature>
<dbReference type="eggNOG" id="KOG0254">
    <property type="taxonomic scope" value="Eukaryota"/>
</dbReference>
<accession>S9PW06</accession>
<feature type="transmembrane region" description="Helical" evidence="5">
    <location>
        <begin position="143"/>
        <end position="165"/>
    </location>
</feature>
<dbReference type="PANTHER" id="PTHR23501">
    <property type="entry name" value="MAJOR FACILITATOR SUPERFAMILY"/>
    <property type="match status" value="1"/>
</dbReference>